<keyword evidence="2" id="KW-1185">Reference proteome</keyword>
<proteinExistence type="predicted"/>
<organism evidence="1 2">
    <name type="scientific">Pleurodeles waltl</name>
    <name type="common">Iberian ribbed newt</name>
    <dbReference type="NCBI Taxonomy" id="8319"/>
    <lineage>
        <taxon>Eukaryota</taxon>
        <taxon>Metazoa</taxon>
        <taxon>Chordata</taxon>
        <taxon>Craniata</taxon>
        <taxon>Vertebrata</taxon>
        <taxon>Euteleostomi</taxon>
        <taxon>Amphibia</taxon>
        <taxon>Batrachia</taxon>
        <taxon>Caudata</taxon>
        <taxon>Salamandroidea</taxon>
        <taxon>Salamandridae</taxon>
        <taxon>Pleurodelinae</taxon>
        <taxon>Pleurodeles</taxon>
    </lineage>
</organism>
<protein>
    <submittedName>
        <fullName evidence="1">Uncharacterized protein</fullName>
    </submittedName>
</protein>
<sequence length="202" mass="22797">MRLLGFPEREEGLVERWIRDVLQPDGLSKVFVVEHAQRALVAPPMPVAPPRAIIARLLNYKDRDCIVWTNRETDRAVLKNCKISIYPDYTNKAQTSRKGFLEVKAKLRAMNIRCMLLYPAHLKLISGGKSYFFFTILRRSGDGCSYGTRLDRSDLGSLELAQLVLLVWMERTGGCVGRAKSRSLHSGVTTLSAEWYYGGDGS</sequence>
<evidence type="ECO:0000313" key="1">
    <source>
        <dbReference type="EMBL" id="KAJ1117389.1"/>
    </source>
</evidence>
<dbReference type="EMBL" id="JANPWB010000012">
    <property type="protein sequence ID" value="KAJ1117389.1"/>
    <property type="molecule type" value="Genomic_DNA"/>
</dbReference>
<dbReference type="Proteomes" id="UP001066276">
    <property type="component" value="Chromosome 8"/>
</dbReference>
<name>A0AAV7NPF5_PLEWA</name>
<comment type="caution">
    <text evidence="1">The sequence shown here is derived from an EMBL/GenBank/DDBJ whole genome shotgun (WGS) entry which is preliminary data.</text>
</comment>
<dbReference type="AlphaFoldDB" id="A0AAV7NPF5"/>
<dbReference type="Gene3D" id="3.30.70.1820">
    <property type="entry name" value="L1 transposable element, RRM domain"/>
    <property type="match status" value="1"/>
</dbReference>
<evidence type="ECO:0000313" key="2">
    <source>
        <dbReference type="Proteomes" id="UP001066276"/>
    </source>
</evidence>
<accession>A0AAV7NPF5</accession>
<gene>
    <name evidence="1" type="ORF">NDU88_005589</name>
</gene>
<reference evidence="1" key="1">
    <citation type="journal article" date="2022" name="bioRxiv">
        <title>Sequencing and chromosome-scale assembly of the giantPleurodeles waltlgenome.</title>
        <authorList>
            <person name="Brown T."/>
            <person name="Elewa A."/>
            <person name="Iarovenko S."/>
            <person name="Subramanian E."/>
            <person name="Araus A.J."/>
            <person name="Petzold A."/>
            <person name="Susuki M."/>
            <person name="Suzuki K.-i.T."/>
            <person name="Hayashi T."/>
            <person name="Toyoda A."/>
            <person name="Oliveira C."/>
            <person name="Osipova E."/>
            <person name="Leigh N.D."/>
            <person name="Simon A."/>
            <person name="Yun M.H."/>
        </authorList>
    </citation>
    <scope>NUCLEOTIDE SEQUENCE</scope>
    <source>
        <strain evidence="1">20211129_DDA</strain>
        <tissue evidence="1">Liver</tissue>
    </source>
</reference>